<feature type="region of interest" description="Disordered" evidence="3">
    <location>
        <begin position="112"/>
        <end position="150"/>
    </location>
</feature>
<dbReference type="InterPro" id="IPR001138">
    <property type="entry name" value="Zn2Cys6_DnaBD"/>
</dbReference>
<evidence type="ECO:0000256" key="1">
    <source>
        <dbReference type="ARBA" id="ARBA00004123"/>
    </source>
</evidence>
<feature type="region of interest" description="Disordered" evidence="3">
    <location>
        <begin position="43"/>
        <end position="65"/>
    </location>
</feature>
<organism evidence="5 6">
    <name type="scientific">Leucosporidium creatinivorum</name>
    <dbReference type="NCBI Taxonomy" id="106004"/>
    <lineage>
        <taxon>Eukaryota</taxon>
        <taxon>Fungi</taxon>
        <taxon>Dikarya</taxon>
        <taxon>Basidiomycota</taxon>
        <taxon>Pucciniomycotina</taxon>
        <taxon>Microbotryomycetes</taxon>
        <taxon>Leucosporidiales</taxon>
        <taxon>Leucosporidium</taxon>
    </lineage>
</organism>
<accession>A0A1Y2FN16</accession>
<keyword evidence="6" id="KW-1185">Reference proteome</keyword>
<dbReference type="GO" id="GO:0000981">
    <property type="term" value="F:DNA-binding transcription factor activity, RNA polymerase II-specific"/>
    <property type="evidence" value="ECO:0007669"/>
    <property type="project" value="InterPro"/>
</dbReference>
<feature type="region of interest" description="Disordered" evidence="3">
    <location>
        <begin position="181"/>
        <end position="200"/>
    </location>
</feature>
<feature type="compositionally biased region" description="Polar residues" evidence="3">
    <location>
        <begin position="711"/>
        <end position="722"/>
    </location>
</feature>
<evidence type="ECO:0000313" key="5">
    <source>
        <dbReference type="EMBL" id="ORY85373.1"/>
    </source>
</evidence>
<comment type="caution">
    <text evidence="5">The sequence shown here is derived from an EMBL/GenBank/DDBJ whole genome shotgun (WGS) entry which is preliminary data.</text>
</comment>
<dbReference type="Proteomes" id="UP000193467">
    <property type="component" value="Unassembled WGS sequence"/>
</dbReference>
<evidence type="ECO:0000256" key="3">
    <source>
        <dbReference type="SAM" id="MobiDB-lite"/>
    </source>
</evidence>
<dbReference type="SMART" id="SM00066">
    <property type="entry name" value="GAL4"/>
    <property type="match status" value="1"/>
</dbReference>
<dbReference type="CDD" id="cd00067">
    <property type="entry name" value="GAL4"/>
    <property type="match status" value="1"/>
</dbReference>
<dbReference type="AlphaFoldDB" id="A0A1Y2FN16"/>
<name>A0A1Y2FN16_9BASI</name>
<dbReference type="PANTHER" id="PTHR31001:SF90">
    <property type="entry name" value="CENTROMERE DNA-BINDING PROTEIN COMPLEX CBF3 SUBUNIT B"/>
    <property type="match status" value="1"/>
</dbReference>
<dbReference type="Pfam" id="PF00172">
    <property type="entry name" value="Zn_clus"/>
    <property type="match status" value="1"/>
</dbReference>
<protein>
    <recommendedName>
        <fullName evidence="4">Zn(2)-C6 fungal-type domain-containing protein</fullName>
    </recommendedName>
</protein>
<dbReference type="GO" id="GO:0008270">
    <property type="term" value="F:zinc ion binding"/>
    <property type="evidence" value="ECO:0007669"/>
    <property type="project" value="InterPro"/>
</dbReference>
<dbReference type="InterPro" id="IPR050613">
    <property type="entry name" value="Sec_Metabolite_Reg"/>
</dbReference>
<feature type="compositionally biased region" description="Low complexity" evidence="3">
    <location>
        <begin position="54"/>
        <end position="63"/>
    </location>
</feature>
<dbReference type="GO" id="GO:0005634">
    <property type="term" value="C:nucleus"/>
    <property type="evidence" value="ECO:0007669"/>
    <property type="project" value="UniProtKB-SubCell"/>
</dbReference>
<dbReference type="PROSITE" id="PS00463">
    <property type="entry name" value="ZN2_CY6_FUNGAL_1"/>
    <property type="match status" value="1"/>
</dbReference>
<evidence type="ECO:0000313" key="6">
    <source>
        <dbReference type="Proteomes" id="UP000193467"/>
    </source>
</evidence>
<evidence type="ECO:0000256" key="2">
    <source>
        <dbReference type="ARBA" id="ARBA00023242"/>
    </source>
</evidence>
<dbReference type="PROSITE" id="PS50048">
    <property type="entry name" value="ZN2_CY6_FUNGAL_2"/>
    <property type="match status" value="1"/>
</dbReference>
<keyword evidence="2" id="KW-0539">Nucleus</keyword>
<dbReference type="InterPro" id="IPR036864">
    <property type="entry name" value="Zn2-C6_fun-type_DNA-bd_sf"/>
</dbReference>
<evidence type="ECO:0000259" key="4">
    <source>
        <dbReference type="PROSITE" id="PS50048"/>
    </source>
</evidence>
<feature type="region of interest" description="Disordered" evidence="3">
    <location>
        <begin position="711"/>
        <end position="738"/>
    </location>
</feature>
<dbReference type="InParanoid" id="A0A1Y2FN16"/>
<dbReference type="EMBL" id="MCGR01000016">
    <property type="protein sequence ID" value="ORY85373.1"/>
    <property type="molecule type" value="Genomic_DNA"/>
</dbReference>
<sequence length="841" mass="91507">MQAKESQRASTSCSECSRRKTRCDKTVPCQNCTRRGKGHLCRVPPHVRKKGDPEAQPEAAPAPGDDIDLLAYSALKEVDDMRSSIEGMKSRITGLEALLLQAFSKLKERSDLHPTTYHSPPNHQPFFASSSSTSSSAAAGPSFTLPPLQPNGYAHNSLKLEVNQGHDIMVDVPASLQPLLTSTTTSEAGQRDDSAGQEDLREEEVAASLSLEFMALGRNRSLAGPASMPQFSETPSLTSFAGLSTPSAQPSSLLYDPSSLPPNPTSLFPTTASLAGVIPPFAETQAILRHALDWTGWYHGCCHAPTFEAEVAEFWSLGDKRVELVNPSWLALFFAQLSSGVKHMTREQLSALGTYGLSEDEAKTLSKTHQQASLACLYRSNFLESHQFFSVQTIAILVITGQDGGDGLSNLFPTLLTVGISIAQDLGLHRLDSEEAWQASVAGASPQARAKSLITYEMQKRVFWALAAQDWFSIPYRRTTAVQPTQVTSPLPANARDEDLLTGVYINRPPSEYTVASNTLIWVQFARILQQVYAHIDENPTLHSHAYVLKLDAQMQGIIDNIPVWMREGGPTEGMPPAQCSAWVRTTFAISSAHKVLTLHRPFLHRAFRDPRFESSRKRALDASRTILREGAKAGDVRMWTVPYHISAAASVVCLDLFQRGSSKSVLDAERHEVQAALVTLRNMEPSSPIAARGVALIENLLAEESRIVSNPSLVPSGSQGPPSKRKRKSEALDHDRGSRDFTSFARKVANSAAHEMATSLATPLTLSPPLTFQLPTLDSATAADYSPSSTASDRGTHLFDNEYGVHEEAIPPEFFSAFLGSGFDPLELLSATPGPWGDSV</sequence>
<dbReference type="CDD" id="cd12148">
    <property type="entry name" value="fungal_TF_MHR"/>
    <property type="match status" value="1"/>
</dbReference>
<feature type="domain" description="Zn(2)-C6 fungal-type" evidence="4">
    <location>
        <begin position="12"/>
        <end position="43"/>
    </location>
</feature>
<comment type="subcellular location">
    <subcellularLocation>
        <location evidence="1">Nucleus</location>
    </subcellularLocation>
</comment>
<dbReference type="PANTHER" id="PTHR31001">
    <property type="entry name" value="UNCHARACTERIZED TRANSCRIPTIONAL REGULATORY PROTEIN"/>
    <property type="match status" value="1"/>
</dbReference>
<dbReference type="Gene3D" id="4.10.240.10">
    <property type="entry name" value="Zn(2)-C6 fungal-type DNA-binding domain"/>
    <property type="match status" value="1"/>
</dbReference>
<feature type="compositionally biased region" description="Low complexity" evidence="3">
    <location>
        <begin position="128"/>
        <end position="139"/>
    </location>
</feature>
<reference evidence="5 6" key="1">
    <citation type="submission" date="2016-07" db="EMBL/GenBank/DDBJ databases">
        <title>Pervasive Adenine N6-methylation of Active Genes in Fungi.</title>
        <authorList>
            <consortium name="DOE Joint Genome Institute"/>
            <person name="Mondo S.J."/>
            <person name="Dannebaum R.O."/>
            <person name="Kuo R.C."/>
            <person name="Labutti K."/>
            <person name="Haridas S."/>
            <person name="Kuo A."/>
            <person name="Salamov A."/>
            <person name="Ahrendt S.R."/>
            <person name="Lipzen A."/>
            <person name="Sullivan W."/>
            <person name="Andreopoulos W.B."/>
            <person name="Clum A."/>
            <person name="Lindquist E."/>
            <person name="Daum C."/>
            <person name="Ramamoorthy G.K."/>
            <person name="Gryganskyi A."/>
            <person name="Culley D."/>
            <person name="Magnuson J.K."/>
            <person name="James T.Y."/>
            <person name="O'Malley M.A."/>
            <person name="Stajich J.E."/>
            <person name="Spatafora J.W."/>
            <person name="Visel A."/>
            <person name="Grigoriev I.V."/>
        </authorList>
    </citation>
    <scope>NUCLEOTIDE SEQUENCE [LARGE SCALE GENOMIC DNA]</scope>
    <source>
        <strain evidence="5 6">62-1032</strain>
    </source>
</reference>
<dbReference type="OrthoDB" id="3364175at2759"/>
<dbReference type="SUPFAM" id="SSF57701">
    <property type="entry name" value="Zn2/Cys6 DNA-binding domain"/>
    <property type="match status" value="1"/>
</dbReference>
<gene>
    <name evidence="5" type="ORF">BCR35DRAFT_302847</name>
</gene>
<proteinExistence type="predicted"/>